<name>A0ABU7EC30_9TELE</name>
<evidence type="ECO:0000313" key="2">
    <source>
        <dbReference type="EMBL" id="MED6284365.1"/>
    </source>
</evidence>
<evidence type="ECO:0000313" key="3">
    <source>
        <dbReference type="Proteomes" id="UP001352852"/>
    </source>
</evidence>
<dbReference type="Proteomes" id="UP001352852">
    <property type="component" value="Unassembled WGS sequence"/>
</dbReference>
<protein>
    <recommendedName>
        <fullName evidence="4">Secreted protein</fullName>
    </recommendedName>
</protein>
<keyword evidence="1" id="KW-0732">Signal</keyword>
<feature type="signal peptide" evidence="1">
    <location>
        <begin position="1"/>
        <end position="18"/>
    </location>
</feature>
<sequence length="103" mass="11551">MLRFVSGLLCVIINKCLFFSYHMQCKPLPLPDAGYGVLTITEYIYGNPPPLRQPKTKSIILYITELSRYSPIQPPVLSSPSVAPPCLTCCFHNNQSLSCDVTW</sequence>
<comment type="caution">
    <text evidence="2">The sequence shown here is derived from an EMBL/GenBank/DDBJ whole genome shotgun (WGS) entry which is preliminary data.</text>
</comment>
<keyword evidence="3" id="KW-1185">Reference proteome</keyword>
<organism evidence="2 3">
    <name type="scientific">Characodon lateralis</name>
    <dbReference type="NCBI Taxonomy" id="208331"/>
    <lineage>
        <taxon>Eukaryota</taxon>
        <taxon>Metazoa</taxon>
        <taxon>Chordata</taxon>
        <taxon>Craniata</taxon>
        <taxon>Vertebrata</taxon>
        <taxon>Euteleostomi</taxon>
        <taxon>Actinopterygii</taxon>
        <taxon>Neopterygii</taxon>
        <taxon>Teleostei</taxon>
        <taxon>Neoteleostei</taxon>
        <taxon>Acanthomorphata</taxon>
        <taxon>Ovalentaria</taxon>
        <taxon>Atherinomorphae</taxon>
        <taxon>Cyprinodontiformes</taxon>
        <taxon>Goodeidae</taxon>
        <taxon>Characodon</taxon>
    </lineage>
</organism>
<evidence type="ECO:0000256" key="1">
    <source>
        <dbReference type="SAM" id="SignalP"/>
    </source>
</evidence>
<proteinExistence type="predicted"/>
<feature type="chain" id="PRO_5045884054" description="Secreted protein" evidence="1">
    <location>
        <begin position="19"/>
        <end position="103"/>
    </location>
</feature>
<dbReference type="EMBL" id="JAHUTJ010050818">
    <property type="protein sequence ID" value="MED6284365.1"/>
    <property type="molecule type" value="Genomic_DNA"/>
</dbReference>
<reference evidence="2 3" key="1">
    <citation type="submission" date="2021-06" db="EMBL/GenBank/DDBJ databases">
        <authorList>
            <person name="Palmer J.M."/>
        </authorList>
    </citation>
    <scope>NUCLEOTIDE SEQUENCE [LARGE SCALE GENOMIC DNA]</scope>
    <source>
        <strain evidence="2 3">CL_MEX2019</strain>
        <tissue evidence="2">Muscle</tissue>
    </source>
</reference>
<accession>A0ABU7EC30</accession>
<evidence type="ECO:0008006" key="4">
    <source>
        <dbReference type="Google" id="ProtNLM"/>
    </source>
</evidence>
<gene>
    <name evidence="2" type="ORF">CHARACLAT_018602</name>
</gene>